<sequence>MNLFKAELRRILRRRLTMVFGILALAGLIAMAGIMWAISSTGPSEAALAEAQAEADAWNAENPDFQDCVDDPDYFTESEYYTWAVDDPEYAELTHVERCETYVGMSAESYIWTYTFSFEEEGPFLLIGAVVVAGLIMMMLASSAIGAEWSSGGMSNLMVWHPNRMQLWAAKLGAALAVCAAAVVALTALGFGLLILTAAVRGDVGNLDAQWWEETLEYLLRSGILALGMTTLGASLAMLGRHTAIAGGVIAGYLIVGDLVVRMTTMALPVPYPERLSLYTWVTAWITGRVELYDWQESGMDMNPDVMVITWGDAGVMLGAIVLLFGALATWSFKRRDAA</sequence>
<feature type="transmembrane region" description="Helical" evidence="1">
    <location>
        <begin position="168"/>
        <end position="198"/>
    </location>
</feature>
<dbReference type="PANTHER" id="PTHR37305">
    <property type="entry name" value="INTEGRAL MEMBRANE PROTEIN-RELATED"/>
    <property type="match status" value="1"/>
</dbReference>
<dbReference type="PANTHER" id="PTHR37305:SF1">
    <property type="entry name" value="MEMBRANE PROTEIN"/>
    <property type="match status" value="1"/>
</dbReference>
<proteinExistence type="predicted"/>
<reference evidence="2 3" key="1">
    <citation type="submission" date="2019-10" db="EMBL/GenBank/DDBJ databases">
        <title>Glycomyces albidus sp. nov., a novel actinomycete isolated from rhizosphere soil of wheat (Triticum aestivum L.).</title>
        <authorList>
            <person name="Qian L."/>
        </authorList>
    </citation>
    <scope>NUCLEOTIDE SEQUENCE [LARGE SCALE GENOMIC DNA]</scope>
    <source>
        <strain evidence="2 3">NEAU-7082</strain>
    </source>
</reference>
<feature type="transmembrane region" description="Helical" evidence="1">
    <location>
        <begin position="308"/>
        <end position="333"/>
    </location>
</feature>
<dbReference type="EMBL" id="WIAO01000002">
    <property type="protein sequence ID" value="MQM24464.1"/>
    <property type="molecule type" value="Genomic_DNA"/>
</dbReference>
<keyword evidence="1" id="KW-0472">Membrane</keyword>
<dbReference type="GO" id="GO:0005886">
    <property type="term" value="C:plasma membrane"/>
    <property type="evidence" value="ECO:0007669"/>
    <property type="project" value="UniProtKB-SubCell"/>
</dbReference>
<evidence type="ECO:0000256" key="1">
    <source>
        <dbReference type="SAM" id="Phobius"/>
    </source>
</evidence>
<keyword evidence="1" id="KW-0812">Transmembrane</keyword>
<keyword evidence="3" id="KW-1185">Reference proteome</keyword>
<feature type="transmembrane region" description="Helical" evidence="1">
    <location>
        <begin position="218"/>
        <end position="239"/>
    </location>
</feature>
<keyword evidence="1" id="KW-1133">Transmembrane helix</keyword>
<feature type="transmembrane region" description="Helical" evidence="1">
    <location>
        <begin position="124"/>
        <end position="147"/>
    </location>
</feature>
<name>A0A6L5G492_9ACTN</name>
<gene>
    <name evidence="2" type="ORF">GFD30_02540</name>
</gene>
<evidence type="ECO:0000313" key="3">
    <source>
        <dbReference type="Proteomes" id="UP000477750"/>
    </source>
</evidence>
<feature type="transmembrane region" description="Helical" evidence="1">
    <location>
        <begin position="16"/>
        <end position="38"/>
    </location>
</feature>
<dbReference type="GO" id="GO:0140359">
    <property type="term" value="F:ABC-type transporter activity"/>
    <property type="evidence" value="ECO:0007669"/>
    <property type="project" value="InterPro"/>
</dbReference>
<dbReference type="Proteomes" id="UP000477750">
    <property type="component" value="Unassembled WGS sequence"/>
</dbReference>
<comment type="caution">
    <text evidence="2">The sequence shown here is derived from an EMBL/GenBank/DDBJ whole genome shotgun (WGS) entry which is preliminary data.</text>
</comment>
<organism evidence="2 3">
    <name type="scientific">Glycomyces albidus</name>
    <dbReference type="NCBI Taxonomy" id="2656774"/>
    <lineage>
        <taxon>Bacteria</taxon>
        <taxon>Bacillati</taxon>
        <taxon>Actinomycetota</taxon>
        <taxon>Actinomycetes</taxon>
        <taxon>Glycomycetales</taxon>
        <taxon>Glycomycetaceae</taxon>
        <taxon>Glycomyces</taxon>
    </lineage>
</organism>
<dbReference type="Pfam" id="PF12679">
    <property type="entry name" value="ABC2_membrane_2"/>
    <property type="match status" value="1"/>
</dbReference>
<evidence type="ECO:0000313" key="2">
    <source>
        <dbReference type="EMBL" id="MQM24464.1"/>
    </source>
</evidence>
<dbReference type="AlphaFoldDB" id="A0A6L5G492"/>
<dbReference type="RefSeq" id="WP_153023642.1">
    <property type="nucleotide sequence ID" value="NZ_WIAO01000002.1"/>
</dbReference>
<protein>
    <submittedName>
        <fullName evidence="2">ABC transporter permease subunit</fullName>
    </submittedName>
</protein>
<feature type="transmembrane region" description="Helical" evidence="1">
    <location>
        <begin position="251"/>
        <end position="272"/>
    </location>
</feature>
<accession>A0A6L5G492</accession>